<comment type="caution">
    <text evidence="2">The sequence shown here is derived from an EMBL/GenBank/DDBJ whole genome shotgun (WGS) entry which is preliminary data.</text>
</comment>
<feature type="region of interest" description="Disordered" evidence="1">
    <location>
        <begin position="102"/>
        <end position="175"/>
    </location>
</feature>
<feature type="compositionally biased region" description="Basic and acidic residues" evidence="1">
    <location>
        <begin position="67"/>
        <end position="78"/>
    </location>
</feature>
<feature type="compositionally biased region" description="Acidic residues" evidence="1">
    <location>
        <begin position="12"/>
        <end position="21"/>
    </location>
</feature>
<protein>
    <submittedName>
        <fullName evidence="2">Uncharacterized protein</fullName>
    </submittedName>
</protein>
<evidence type="ECO:0000256" key="1">
    <source>
        <dbReference type="SAM" id="MobiDB-lite"/>
    </source>
</evidence>
<organism evidence="2 3">
    <name type="scientific">Liparis tanakae</name>
    <name type="common">Tanaka's snailfish</name>
    <dbReference type="NCBI Taxonomy" id="230148"/>
    <lineage>
        <taxon>Eukaryota</taxon>
        <taxon>Metazoa</taxon>
        <taxon>Chordata</taxon>
        <taxon>Craniata</taxon>
        <taxon>Vertebrata</taxon>
        <taxon>Euteleostomi</taxon>
        <taxon>Actinopterygii</taxon>
        <taxon>Neopterygii</taxon>
        <taxon>Teleostei</taxon>
        <taxon>Neoteleostei</taxon>
        <taxon>Acanthomorphata</taxon>
        <taxon>Eupercaria</taxon>
        <taxon>Perciformes</taxon>
        <taxon>Cottioidei</taxon>
        <taxon>Cottales</taxon>
        <taxon>Liparidae</taxon>
        <taxon>Liparis</taxon>
    </lineage>
</organism>
<accession>A0A4Z2IBT0</accession>
<evidence type="ECO:0000313" key="2">
    <source>
        <dbReference type="EMBL" id="TNN75171.1"/>
    </source>
</evidence>
<dbReference type="EMBL" id="SRLO01000106">
    <property type="protein sequence ID" value="TNN75171.1"/>
    <property type="molecule type" value="Genomic_DNA"/>
</dbReference>
<keyword evidence="3" id="KW-1185">Reference proteome</keyword>
<proteinExistence type="predicted"/>
<feature type="region of interest" description="Disordered" evidence="1">
    <location>
        <begin position="1"/>
        <end position="87"/>
    </location>
</feature>
<feature type="compositionally biased region" description="Basic and acidic residues" evidence="1">
    <location>
        <begin position="119"/>
        <end position="140"/>
    </location>
</feature>
<reference evidence="2 3" key="1">
    <citation type="submission" date="2019-03" db="EMBL/GenBank/DDBJ databases">
        <title>First draft genome of Liparis tanakae, snailfish: a comprehensive survey of snailfish specific genes.</title>
        <authorList>
            <person name="Kim W."/>
            <person name="Song I."/>
            <person name="Jeong J.-H."/>
            <person name="Kim D."/>
            <person name="Kim S."/>
            <person name="Ryu S."/>
            <person name="Song J.Y."/>
            <person name="Lee S.K."/>
        </authorList>
    </citation>
    <scope>NUCLEOTIDE SEQUENCE [LARGE SCALE GENOMIC DNA]</scope>
    <source>
        <tissue evidence="2">Muscle</tissue>
    </source>
</reference>
<dbReference type="AlphaFoldDB" id="A0A4Z2IBT0"/>
<evidence type="ECO:0000313" key="3">
    <source>
        <dbReference type="Proteomes" id="UP000314294"/>
    </source>
</evidence>
<sequence>MCQAEVPPNERQDEEGGEEEGETVRERENATAMTYCGEWKGLQGKLRLKSPNRLPRKATVGSTDTPTDTRDTHNKHLEPFPCTGGIYEPGYPAVQARLGRQSRRGENMYPGNPAVFTVRGEERRGEERRGEERRREERRGVKIRIPKKHKVFSPVSEPPELEQRSGRSLTGPNAAVTEVDPSSVYDSSTMRLFRLSYHANDRVPCSQ</sequence>
<dbReference type="Proteomes" id="UP000314294">
    <property type="component" value="Unassembled WGS sequence"/>
</dbReference>
<feature type="compositionally biased region" description="Basic residues" evidence="1">
    <location>
        <begin position="141"/>
        <end position="151"/>
    </location>
</feature>
<gene>
    <name evidence="2" type="ORF">EYF80_014581</name>
</gene>
<name>A0A4Z2IBT0_9TELE</name>
<feature type="compositionally biased region" description="Basic residues" evidence="1">
    <location>
        <begin position="46"/>
        <end position="56"/>
    </location>
</feature>